<dbReference type="InterPro" id="IPR011104">
    <property type="entry name" value="Hpr_kin/Pase_C"/>
</dbReference>
<keyword evidence="2" id="KW-0808">Transferase</keyword>
<dbReference type="AlphaFoldDB" id="A0A1V2ESJ9"/>
<dbReference type="Proteomes" id="UP000188729">
    <property type="component" value="Unassembled WGS sequence"/>
</dbReference>
<evidence type="ECO:0000313" key="2">
    <source>
        <dbReference type="EMBL" id="ONF95477.1"/>
    </source>
</evidence>
<dbReference type="STRING" id="1915074.SPHI_23760"/>
<dbReference type="GO" id="GO:0006109">
    <property type="term" value="P:regulation of carbohydrate metabolic process"/>
    <property type="evidence" value="ECO:0007669"/>
    <property type="project" value="InterPro"/>
</dbReference>
<keyword evidence="2" id="KW-0418">Kinase</keyword>
<dbReference type="GO" id="GO:0005524">
    <property type="term" value="F:ATP binding"/>
    <property type="evidence" value="ECO:0007669"/>
    <property type="project" value="InterPro"/>
</dbReference>
<dbReference type="Gene3D" id="3.40.50.300">
    <property type="entry name" value="P-loop containing nucleotide triphosphate hydrolases"/>
    <property type="match status" value="1"/>
</dbReference>
<dbReference type="EC" id="2.7.11.-" evidence="2"/>
<dbReference type="InterPro" id="IPR027417">
    <property type="entry name" value="P-loop_NTPase"/>
</dbReference>
<protein>
    <submittedName>
        <fullName evidence="2">HPr kinase/phosphorylase</fullName>
        <ecNumber evidence="2">2.7.11.-</ecNumber>
    </submittedName>
</protein>
<keyword evidence="3" id="KW-1185">Reference proteome</keyword>
<sequence length="120" mass="13086">MILGDSSSGKSDLALRLIDRGAQLVADDYTEIRRDNDNLLADAPLTIRGRIEVRGLGIVALPHVDGVPITLAVRLCRDVERMPERATKAFAGVAIRVLTLDPRPASAPLIVEYALRYDLP</sequence>
<organism evidence="2 3">
    <name type="scientific">Sphingomonas jeddahensis</name>
    <dbReference type="NCBI Taxonomy" id="1915074"/>
    <lineage>
        <taxon>Bacteria</taxon>
        <taxon>Pseudomonadati</taxon>
        <taxon>Pseudomonadota</taxon>
        <taxon>Alphaproteobacteria</taxon>
        <taxon>Sphingomonadales</taxon>
        <taxon>Sphingomonadaceae</taxon>
        <taxon>Sphingomonas</taxon>
    </lineage>
</organism>
<accession>A0A1V2ESJ9</accession>
<feature type="domain" description="HPr kinase/phosphorylase C-terminal" evidence="1">
    <location>
        <begin position="1"/>
        <end position="66"/>
    </location>
</feature>
<reference evidence="2 3" key="1">
    <citation type="submission" date="2016-11" db="EMBL/GenBank/DDBJ databases">
        <title>Genome sequence of Sphingomonas jeddahensis G39.</title>
        <authorList>
            <person name="Poehlein A."/>
            <person name="Wuebbeler J.H."/>
            <person name="Steinbuechel A."/>
            <person name="Daniel R."/>
        </authorList>
    </citation>
    <scope>NUCLEOTIDE SEQUENCE [LARGE SCALE GENOMIC DNA]</scope>
    <source>
        <strain evidence="2 3">G39</strain>
    </source>
</reference>
<evidence type="ECO:0000259" key="1">
    <source>
        <dbReference type="Pfam" id="PF07475"/>
    </source>
</evidence>
<gene>
    <name evidence="2" type="primary">hprK</name>
    <name evidence="2" type="ORF">SPHI_23760</name>
</gene>
<dbReference type="SUPFAM" id="SSF53795">
    <property type="entry name" value="PEP carboxykinase-like"/>
    <property type="match status" value="1"/>
</dbReference>
<dbReference type="CDD" id="cd01918">
    <property type="entry name" value="HprK_C"/>
    <property type="match status" value="1"/>
</dbReference>
<dbReference type="EMBL" id="MPSB01000011">
    <property type="protein sequence ID" value="ONF95477.1"/>
    <property type="molecule type" value="Genomic_DNA"/>
</dbReference>
<dbReference type="Pfam" id="PF07475">
    <property type="entry name" value="Hpr_kinase_C"/>
    <property type="match status" value="1"/>
</dbReference>
<proteinExistence type="predicted"/>
<evidence type="ECO:0000313" key="3">
    <source>
        <dbReference type="Proteomes" id="UP000188729"/>
    </source>
</evidence>
<name>A0A1V2ESJ9_9SPHN</name>
<dbReference type="GO" id="GO:0000155">
    <property type="term" value="F:phosphorelay sensor kinase activity"/>
    <property type="evidence" value="ECO:0007669"/>
    <property type="project" value="InterPro"/>
</dbReference>
<comment type="caution">
    <text evidence="2">The sequence shown here is derived from an EMBL/GenBank/DDBJ whole genome shotgun (WGS) entry which is preliminary data.</text>
</comment>